<dbReference type="EMBL" id="JAUKUD010000004">
    <property type="protein sequence ID" value="KAK0746140.1"/>
    <property type="molecule type" value="Genomic_DNA"/>
</dbReference>
<sequence length="182" mass="20705">MGWFDSWFGGESTGADPLAKLDPKLRDYLRRESPIKYTTEEEQHQTQNPPEQAEKQPPQESATADDKPPLVPPQSLFPDGRYAHLWKTYRPLAEIEAETKTDHEKLMDVLDAYKGRKAQIGRAALENCADEQMDWAACMKGGEWTDRMTMCRKQVQRFERCYMTQSVCSPLSLTMVGVVGGC</sequence>
<dbReference type="AlphaFoldDB" id="A0AA40EV72"/>
<keyword evidence="3" id="KW-1185">Reference proteome</keyword>
<evidence type="ECO:0000256" key="1">
    <source>
        <dbReference type="SAM" id="MobiDB-lite"/>
    </source>
</evidence>
<feature type="region of interest" description="Disordered" evidence="1">
    <location>
        <begin position="1"/>
        <end position="76"/>
    </location>
</feature>
<evidence type="ECO:0000313" key="2">
    <source>
        <dbReference type="EMBL" id="KAK0746140.1"/>
    </source>
</evidence>
<evidence type="ECO:0000313" key="3">
    <source>
        <dbReference type="Proteomes" id="UP001172155"/>
    </source>
</evidence>
<name>A0AA40EV72_9PEZI</name>
<gene>
    <name evidence="2" type="ORF">B0T18DRAFT_410940</name>
</gene>
<proteinExistence type="predicted"/>
<comment type="caution">
    <text evidence="2">The sequence shown here is derived from an EMBL/GenBank/DDBJ whole genome shotgun (WGS) entry which is preliminary data.</text>
</comment>
<feature type="compositionally biased region" description="Basic and acidic residues" evidence="1">
    <location>
        <begin position="19"/>
        <end position="44"/>
    </location>
</feature>
<organism evidence="2 3">
    <name type="scientific">Schizothecium vesticola</name>
    <dbReference type="NCBI Taxonomy" id="314040"/>
    <lineage>
        <taxon>Eukaryota</taxon>
        <taxon>Fungi</taxon>
        <taxon>Dikarya</taxon>
        <taxon>Ascomycota</taxon>
        <taxon>Pezizomycotina</taxon>
        <taxon>Sordariomycetes</taxon>
        <taxon>Sordariomycetidae</taxon>
        <taxon>Sordariales</taxon>
        <taxon>Schizotheciaceae</taxon>
        <taxon>Schizothecium</taxon>
    </lineage>
</organism>
<reference evidence="2" key="1">
    <citation type="submission" date="2023-06" db="EMBL/GenBank/DDBJ databases">
        <title>Genome-scale phylogeny and comparative genomics of the fungal order Sordariales.</title>
        <authorList>
            <consortium name="Lawrence Berkeley National Laboratory"/>
            <person name="Hensen N."/>
            <person name="Bonometti L."/>
            <person name="Westerberg I."/>
            <person name="Brannstrom I.O."/>
            <person name="Guillou S."/>
            <person name="Cros-Aarteil S."/>
            <person name="Calhoun S."/>
            <person name="Haridas S."/>
            <person name="Kuo A."/>
            <person name="Mondo S."/>
            <person name="Pangilinan J."/>
            <person name="Riley R."/>
            <person name="LaButti K."/>
            <person name="Andreopoulos B."/>
            <person name="Lipzen A."/>
            <person name="Chen C."/>
            <person name="Yanf M."/>
            <person name="Daum C."/>
            <person name="Ng V."/>
            <person name="Clum A."/>
            <person name="Steindorff A."/>
            <person name="Ohm R."/>
            <person name="Martin F."/>
            <person name="Silar P."/>
            <person name="Natvig D."/>
            <person name="Lalanne C."/>
            <person name="Gautier V."/>
            <person name="Ament-velasquez S.L."/>
            <person name="Kruys A."/>
            <person name="Hutchinson M.I."/>
            <person name="Powell A.J."/>
            <person name="Barry K."/>
            <person name="Miller A.N."/>
            <person name="Grigoriev I.V."/>
            <person name="Debuchy R."/>
            <person name="Gladieux P."/>
            <person name="Thoren M.H."/>
            <person name="Johannesson H."/>
        </authorList>
    </citation>
    <scope>NUCLEOTIDE SEQUENCE</scope>
    <source>
        <strain evidence="2">SMH3187-1</strain>
    </source>
</reference>
<dbReference type="Proteomes" id="UP001172155">
    <property type="component" value="Unassembled WGS sequence"/>
</dbReference>
<protein>
    <submittedName>
        <fullName evidence="2">Uncharacterized protein</fullName>
    </submittedName>
</protein>
<accession>A0AA40EV72</accession>
<feature type="compositionally biased region" description="Low complexity" evidence="1">
    <location>
        <begin position="47"/>
        <end position="60"/>
    </location>
</feature>